<dbReference type="InterPro" id="IPR029479">
    <property type="entry name" value="Nitroreductase"/>
</dbReference>
<gene>
    <name evidence="2" type="ORF">BW247_07580</name>
</gene>
<name>A0A1P8UGN1_9GAMM</name>
<evidence type="ECO:0000259" key="1">
    <source>
        <dbReference type="Pfam" id="PF00881"/>
    </source>
</evidence>
<feature type="domain" description="Nitroreductase" evidence="1">
    <location>
        <begin position="1"/>
        <end position="31"/>
    </location>
</feature>
<organism evidence="2 3">
    <name type="scientific">Acidihalobacter ferrooxydans</name>
    <dbReference type="NCBI Taxonomy" id="1765967"/>
    <lineage>
        <taxon>Bacteria</taxon>
        <taxon>Pseudomonadati</taxon>
        <taxon>Pseudomonadota</taxon>
        <taxon>Gammaproteobacteria</taxon>
        <taxon>Chromatiales</taxon>
        <taxon>Ectothiorhodospiraceae</taxon>
        <taxon>Acidihalobacter</taxon>
    </lineage>
</organism>
<dbReference type="Pfam" id="PF00881">
    <property type="entry name" value="Nitroreductase"/>
    <property type="match status" value="1"/>
</dbReference>
<proteinExistence type="predicted"/>
<dbReference type="Proteomes" id="UP000243807">
    <property type="component" value="Chromosome"/>
</dbReference>
<dbReference type="GO" id="GO:0016491">
    <property type="term" value="F:oxidoreductase activity"/>
    <property type="evidence" value="ECO:0007669"/>
    <property type="project" value="InterPro"/>
</dbReference>
<dbReference type="KEGG" id="afy:BW247_07580"/>
<dbReference type="OrthoDB" id="272552at2"/>
<dbReference type="STRING" id="1765967.BW247_07580"/>
<protein>
    <submittedName>
        <fullName evidence="2">Molybdopterin biosynthesis protein MoeY</fullName>
    </submittedName>
</protein>
<reference evidence="2 3" key="1">
    <citation type="submission" date="2017-01" db="EMBL/GenBank/DDBJ databases">
        <title>Draft sequence of Acidihalobacter ferrooxidans strain DSM 14175 (strain V8).</title>
        <authorList>
            <person name="Khaleque H.N."/>
            <person name="Ramsay J.P."/>
            <person name="Murphy R.J.T."/>
            <person name="Kaksonen A.H."/>
            <person name="Boxall N.J."/>
            <person name="Watkin E.L.J."/>
        </authorList>
    </citation>
    <scope>NUCLEOTIDE SEQUENCE [LARGE SCALE GENOMIC DNA]</scope>
    <source>
        <strain evidence="2 3">V8</strain>
    </source>
</reference>
<evidence type="ECO:0000313" key="2">
    <source>
        <dbReference type="EMBL" id="APZ42970.1"/>
    </source>
</evidence>
<accession>A0A1P8UGN1</accession>
<evidence type="ECO:0000313" key="3">
    <source>
        <dbReference type="Proteomes" id="UP000243807"/>
    </source>
</evidence>
<dbReference type="InterPro" id="IPR000415">
    <property type="entry name" value="Nitroreductase-like"/>
</dbReference>
<dbReference type="AlphaFoldDB" id="A0A1P8UGN1"/>
<keyword evidence="3" id="KW-1185">Reference proteome</keyword>
<dbReference type="Gene3D" id="3.40.109.10">
    <property type="entry name" value="NADH Oxidase"/>
    <property type="match status" value="2"/>
</dbReference>
<sequence length="358" mass="40490">MPPEPLRAILDLARWAPSGDNTQPWRFEILDDHHFLIHGHDTRTWCVYDLDGRASQIALGALMETIAIAATTQGMRVEFQRRHETSESDTCIEAQLTDLPSVTPDPLAKVITRRVTQRRPLSAESLSPEQKQALALSVGDAFRVHWLEDSAQRWRMARLLFNSAHIRLTIPEAYQVHRDVIQWDAVQSEDRIPDQAVGLDPVGVALMRWGMQSWRRVDFLNRFLAGTWLPRLQLDLLPGYRCAAHALISSRHPLEGIDAYLAGGRAVQRFWLTATQLGLQFQPEMTPLIFSRYAREGRNFTRVEAALHEAQSVRSALNTLFPSEAVEAGVFVCRMGQGPTPAARSVRLPLERLLKESP</sequence>
<dbReference type="SUPFAM" id="SSF55469">
    <property type="entry name" value="FMN-dependent nitroreductase-like"/>
    <property type="match status" value="1"/>
</dbReference>
<dbReference type="EMBL" id="CP019434">
    <property type="protein sequence ID" value="APZ42970.1"/>
    <property type="molecule type" value="Genomic_DNA"/>
</dbReference>